<evidence type="ECO:0000256" key="6">
    <source>
        <dbReference type="ARBA" id="ARBA00022753"/>
    </source>
</evidence>
<keyword evidence="6" id="KW-0967">Endosome</keyword>
<evidence type="ECO:0000256" key="9">
    <source>
        <dbReference type="ARBA" id="ARBA00023136"/>
    </source>
</evidence>
<dbReference type="GO" id="GO:0015031">
    <property type="term" value="P:protein transport"/>
    <property type="evidence" value="ECO:0007669"/>
    <property type="project" value="UniProtKB-KW"/>
</dbReference>
<dbReference type="AlphaFoldDB" id="A0A1A6FZH8"/>
<dbReference type="Proteomes" id="UP000092124">
    <property type="component" value="Unassembled WGS sequence"/>
</dbReference>
<evidence type="ECO:0000256" key="4">
    <source>
        <dbReference type="ARBA" id="ARBA00022448"/>
    </source>
</evidence>
<dbReference type="STRING" id="56216.A0A1A6FZH8"/>
<feature type="region of interest" description="Disordered" evidence="10">
    <location>
        <begin position="41"/>
        <end position="80"/>
    </location>
</feature>
<protein>
    <submittedName>
        <fullName evidence="11">Uncharacterized protein</fullName>
    </submittedName>
</protein>
<accession>A0A1A6FZH8</accession>
<dbReference type="GO" id="GO:0000815">
    <property type="term" value="C:ESCRT III complex"/>
    <property type="evidence" value="ECO:0007669"/>
    <property type="project" value="TreeGrafter"/>
</dbReference>
<keyword evidence="4" id="KW-0813">Transport</keyword>
<evidence type="ECO:0000313" key="11">
    <source>
        <dbReference type="EMBL" id="OBS59333.1"/>
    </source>
</evidence>
<dbReference type="Gene3D" id="6.10.250.1710">
    <property type="match status" value="1"/>
</dbReference>
<comment type="subcellular location">
    <subcellularLocation>
        <location evidence="1">Cytoplasm</location>
        <location evidence="1">Cytosol</location>
    </subcellularLocation>
    <subcellularLocation>
        <location evidence="2">Late endosome membrane</location>
        <topology evidence="2">Peripheral membrane protein</topology>
    </subcellularLocation>
</comment>
<evidence type="ECO:0000256" key="1">
    <source>
        <dbReference type="ARBA" id="ARBA00004514"/>
    </source>
</evidence>
<keyword evidence="8" id="KW-0175">Coiled coil</keyword>
<dbReference type="GO" id="GO:0009898">
    <property type="term" value="C:cytoplasmic side of plasma membrane"/>
    <property type="evidence" value="ECO:0007669"/>
    <property type="project" value="TreeGrafter"/>
</dbReference>
<organism evidence="11 12">
    <name type="scientific">Neotoma lepida</name>
    <name type="common">Desert woodrat</name>
    <dbReference type="NCBI Taxonomy" id="56216"/>
    <lineage>
        <taxon>Eukaryota</taxon>
        <taxon>Metazoa</taxon>
        <taxon>Chordata</taxon>
        <taxon>Craniata</taxon>
        <taxon>Vertebrata</taxon>
        <taxon>Euteleostomi</taxon>
        <taxon>Mammalia</taxon>
        <taxon>Eutheria</taxon>
        <taxon>Euarchontoglires</taxon>
        <taxon>Glires</taxon>
        <taxon>Rodentia</taxon>
        <taxon>Myomorpha</taxon>
        <taxon>Muroidea</taxon>
        <taxon>Cricetidae</taxon>
        <taxon>Neotominae</taxon>
        <taxon>Neotoma</taxon>
    </lineage>
</organism>
<dbReference type="OrthoDB" id="5592979at2759"/>
<dbReference type="GO" id="GO:0005829">
    <property type="term" value="C:cytosol"/>
    <property type="evidence" value="ECO:0007669"/>
    <property type="project" value="UniProtKB-SubCell"/>
</dbReference>
<dbReference type="GO" id="GO:0031902">
    <property type="term" value="C:late endosome membrane"/>
    <property type="evidence" value="ECO:0007669"/>
    <property type="project" value="UniProtKB-SubCell"/>
</dbReference>
<evidence type="ECO:0000313" key="12">
    <source>
        <dbReference type="Proteomes" id="UP000092124"/>
    </source>
</evidence>
<feature type="compositionally biased region" description="Basic residues" evidence="10">
    <location>
        <begin position="69"/>
        <end position="80"/>
    </location>
</feature>
<evidence type="ECO:0000256" key="3">
    <source>
        <dbReference type="ARBA" id="ARBA00006190"/>
    </source>
</evidence>
<comment type="similarity">
    <text evidence="3">Belongs to the SNF7 family.</text>
</comment>
<evidence type="ECO:0000256" key="5">
    <source>
        <dbReference type="ARBA" id="ARBA00022490"/>
    </source>
</evidence>
<keyword evidence="9" id="KW-0472">Membrane</keyword>
<keyword evidence="7" id="KW-0653">Protein transport</keyword>
<feature type="non-terminal residue" evidence="11">
    <location>
        <position position="186"/>
    </location>
</feature>
<dbReference type="GO" id="GO:0032511">
    <property type="term" value="P:late endosome to vacuole transport via multivesicular body sorting pathway"/>
    <property type="evidence" value="ECO:0007669"/>
    <property type="project" value="TreeGrafter"/>
</dbReference>
<keyword evidence="12" id="KW-1185">Reference proteome</keyword>
<dbReference type="InterPro" id="IPR005024">
    <property type="entry name" value="Snf7_fam"/>
</dbReference>
<evidence type="ECO:0000256" key="7">
    <source>
        <dbReference type="ARBA" id="ARBA00022927"/>
    </source>
</evidence>
<sequence length="186" mass="21070">MQDITEQQDIAQEISEAFSQRVQFADGFDEDELLAELEELEQEELNKKMTHMELPNAPSSSFPAQPSRKSTKPSTAHRSRAACVRIQPQEGRFSPRLSPVFSAVECHRVLLRTVATRRHSKPAAIKWTWRIIQTKKFSHCKAFQRVFDLTCVQQELFPENYNGGGVEGSHKIDVIGAKLESSSIAE</sequence>
<reference evidence="11 12" key="1">
    <citation type="submission" date="2016-06" db="EMBL/GenBank/DDBJ databases">
        <title>The Draft Genome Sequence and Annotation of the Desert Woodrat Neotoma lepida.</title>
        <authorList>
            <person name="Campbell M."/>
            <person name="Oakeson K.F."/>
            <person name="Yandell M."/>
            <person name="Halpert J.R."/>
            <person name="Dearing D."/>
        </authorList>
    </citation>
    <scope>NUCLEOTIDE SEQUENCE [LARGE SCALE GENOMIC DNA]</scope>
    <source>
        <strain evidence="11">417</strain>
        <tissue evidence="11">Liver</tissue>
    </source>
</reference>
<comment type="caution">
    <text evidence="11">The sequence shown here is derived from an EMBL/GenBank/DDBJ whole genome shotgun (WGS) entry which is preliminary data.</text>
</comment>
<dbReference type="PANTHER" id="PTHR22761:SF77">
    <property type="entry name" value="CHARGED MULTIVESICULAR BODY PROTEIN 4C"/>
    <property type="match status" value="1"/>
</dbReference>
<evidence type="ECO:0000256" key="10">
    <source>
        <dbReference type="SAM" id="MobiDB-lite"/>
    </source>
</evidence>
<feature type="compositionally biased region" description="Polar residues" evidence="10">
    <location>
        <begin position="57"/>
        <end position="68"/>
    </location>
</feature>
<keyword evidence="5" id="KW-0963">Cytoplasm</keyword>
<dbReference type="PANTHER" id="PTHR22761">
    <property type="entry name" value="CHARGED MULTIVESICULAR BODY PROTEIN"/>
    <property type="match status" value="1"/>
</dbReference>
<dbReference type="GO" id="GO:0005771">
    <property type="term" value="C:multivesicular body"/>
    <property type="evidence" value="ECO:0007669"/>
    <property type="project" value="TreeGrafter"/>
</dbReference>
<evidence type="ECO:0000256" key="8">
    <source>
        <dbReference type="ARBA" id="ARBA00023054"/>
    </source>
</evidence>
<gene>
    <name evidence="11" type="ORF">A6R68_09543</name>
</gene>
<name>A0A1A6FZH8_NEOLE</name>
<proteinExistence type="inferred from homology"/>
<evidence type="ECO:0000256" key="2">
    <source>
        <dbReference type="ARBA" id="ARBA00004633"/>
    </source>
</evidence>
<dbReference type="Pfam" id="PF03357">
    <property type="entry name" value="Snf7"/>
    <property type="match status" value="1"/>
</dbReference>
<dbReference type="EMBL" id="LZPO01108190">
    <property type="protein sequence ID" value="OBS59333.1"/>
    <property type="molecule type" value="Genomic_DNA"/>
</dbReference>
<dbReference type="GO" id="GO:0006900">
    <property type="term" value="P:vesicle budding from membrane"/>
    <property type="evidence" value="ECO:0007669"/>
    <property type="project" value="TreeGrafter"/>
</dbReference>